<proteinExistence type="predicted"/>
<dbReference type="PROSITE" id="PS50090">
    <property type="entry name" value="MYB_LIKE"/>
    <property type="match status" value="2"/>
</dbReference>
<sequence>MDHIPSNDCPSLTSSQNNEHPLSSTAPQTAQPIRTSNEKMSVQNFICNPSLPPLPPPFPHSPKQPSTITPSQSRPNSSIPIRFYKIFSNMLPSQRCTPASEAESTAPPRPSLRNNPQKTTSPLSCARSQTSSQPNLRSPAHTQPVTESERIETQPNHSLQPERSTCIPSEHRKSYTDDSSISKSALVPDPYVHTPRAKRPWTSQEDRLLRSLVEKHGERDWAAIAEEIPHRTGKQVRERYLNYLSPKISQRPFSKQEDEIIIEKHRVLGNRWSRIAKFLNGRSDNSVKNRFYVTLKKRIEASRDSRQLGKRSRPEQKKQDDQTEEPIQPTKQRRVWE</sequence>
<feature type="compositionally biased region" description="Basic and acidic residues" evidence="3">
    <location>
        <begin position="303"/>
        <end position="321"/>
    </location>
</feature>
<dbReference type="GO" id="GO:0005634">
    <property type="term" value="C:nucleus"/>
    <property type="evidence" value="ECO:0007669"/>
    <property type="project" value="TreeGrafter"/>
</dbReference>
<evidence type="ECO:0000259" key="5">
    <source>
        <dbReference type="PROSITE" id="PS51293"/>
    </source>
</evidence>
<dbReference type="InterPro" id="IPR017930">
    <property type="entry name" value="Myb_dom"/>
</dbReference>
<evidence type="ECO:0000313" key="7">
    <source>
        <dbReference type="EMBL" id="PXF42920.1"/>
    </source>
</evidence>
<dbReference type="EMBL" id="NBIV01000145">
    <property type="protein sequence ID" value="PXF42920.1"/>
    <property type="molecule type" value="Genomic_DNA"/>
</dbReference>
<dbReference type="PROSITE" id="PS51294">
    <property type="entry name" value="HTH_MYB"/>
    <property type="match status" value="2"/>
</dbReference>
<keyword evidence="2" id="KW-0238">DNA-binding</keyword>
<dbReference type="InterPro" id="IPR009057">
    <property type="entry name" value="Homeodomain-like_sf"/>
</dbReference>
<feature type="region of interest" description="Disordered" evidence="3">
    <location>
        <begin position="303"/>
        <end position="337"/>
    </location>
</feature>
<keyword evidence="8" id="KW-1185">Reference proteome</keyword>
<evidence type="ECO:0000256" key="3">
    <source>
        <dbReference type="SAM" id="MobiDB-lite"/>
    </source>
</evidence>
<feature type="domain" description="Myb-like" evidence="4">
    <location>
        <begin position="193"/>
        <end position="244"/>
    </location>
</feature>
<feature type="compositionally biased region" description="Polar residues" evidence="3">
    <location>
        <begin position="8"/>
        <end position="47"/>
    </location>
</feature>
<dbReference type="OrthoDB" id="2143914at2759"/>
<dbReference type="GO" id="GO:0000978">
    <property type="term" value="F:RNA polymerase II cis-regulatory region sequence-specific DNA binding"/>
    <property type="evidence" value="ECO:0007669"/>
    <property type="project" value="TreeGrafter"/>
</dbReference>
<accession>A0A2V3IP67</accession>
<dbReference type="SMART" id="SM00717">
    <property type="entry name" value="SANT"/>
    <property type="match status" value="2"/>
</dbReference>
<evidence type="ECO:0000256" key="1">
    <source>
        <dbReference type="ARBA" id="ARBA00022737"/>
    </source>
</evidence>
<feature type="region of interest" description="Disordered" evidence="3">
    <location>
        <begin position="1"/>
        <end position="78"/>
    </location>
</feature>
<reference evidence="7 8" key="1">
    <citation type="journal article" date="2018" name="Mol. Biol. Evol.">
        <title>Analysis of the draft genome of the red seaweed Gracilariopsis chorda provides insights into genome size evolution in Rhodophyta.</title>
        <authorList>
            <person name="Lee J."/>
            <person name="Yang E.C."/>
            <person name="Graf L."/>
            <person name="Yang J.H."/>
            <person name="Qiu H."/>
            <person name="Zel Zion U."/>
            <person name="Chan C.X."/>
            <person name="Stephens T.G."/>
            <person name="Weber A.P.M."/>
            <person name="Boo G.H."/>
            <person name="Boo S.M."/>
            <person name="Kim K.M."/>
            <person name="Shin Y."/>
            <person name="Jung M."/>
            <person name="Lee S.J."/>
            <person name="Yim H.S."/>
            <person name="Lee J.H."/>
            <person name="Bhattacharya D."/>
            <person name="Yoon H.S."/>
        </authorList>
    </citation>
    <scope>NUCLEOTIDE SEQUENCE [LARGE SCALE GENOMIC DNA]</scope>
    <source>
        <strain evidence="7 8">SKKU-2015</strain>
        <tissue evidence="7">Whole body</tissue>
    </source>
</reference>
<dbReference type="Proteomes" id="UP000247409">
    <property type="component" value="Unassembled WGS sequence"/>
</dbReference>
<dbReference type="AlphaFoldDB" id="A0A2V3IP67"/>
<dbReference type="SUPFAM" id="SSF46689">
    <property type="entry name" value="Homeodomain-like"/>
    <property type="match status" value="1"/>
</dbReference>
<organism evidence="7 8">
    <name type="scientific">Gracilariopsis chorda</name>
    <dbReference type="NCBI Taxonomy" id="448386"/>
    <lineage>
        <taxon>Eukaryota</taxon>
        <taxon>Rhodophyta</taxon>
        <taxon>Florideophyceae</taxon>
        <taxon>Rhodymeniophycidae</taxon>
        <taxon>Gracilariales</taxon>
        <taxon>Gracilariaceae</taxon>
        <taxon>Gracilariopsis</taxon>
    </lineage>
</organism>
<dbReference type="FunFam" id="1.10.10.60:FF:000010">
    <property type="entry name" value="Transcriptional activator Myb isoform A"/>
    <property type="match status" value="1"/>
</dbReference>
<feature type="domain" description="HTH myb-type" evidence="6">
    <location>
        <begin position="193"/>
        <end position="248"/>
    </location>
</feature>
<dbReference type="Gene3D" id="1.10.10.60">
    <property type="entry name" value="Homeodomain-like"/>
    <property type="match status" value="2"/>
</dbReference>
<dbReference type="InterPro" id="IPR050560">
    <property type="entry name" value="MYB_TF"/>
</dbReference>
<feature type="domain" description="Myb-like" evidence="4">
    <location>
        <begin position="245"/>
        <end position="295"/>
    </location>
</feature>
<evidence type="ECO:0000313" key="8">
    <source>
        <dbReference type="Proteomes" id="UP000247409"/>
    </source>
</evidence>
<evidence type="ECO:0000259" key="4">
    <source>
        <dbReference type="PROSITE" id="PS50090"/>
    </source>
</evidence>
<dbReference type="InterPro" id="IPR001005">
    <property type="entry name" value="SANT/Myb"/>
</dbReference>
<feature type="compositionally biased region" description="Polar residues" evidence="3">
    <location>
        <begin position="112"/>
        <end position="146"/>
    </location>
</feature>
<feature type="region of interest" description="Disordered" evidence="3">
    <location>
        <begin position="95"/>
        <end position="202"/>
    </location>
</feature>
<name>A0A2V3IP67_9FLOR</name>
<dbReference type="GO" id="GO:0000981">
    <property type="term" value="F:DNA-binding transcription factor activity, RNA polymerase II-specific"/>
    <property type="evidence" value="ECO:0007669"/>
    <property type="project" value="TreeGrafter"/>
</dbReference>
<dbReference type="CDD" id="cd00167">
    <property type="entry name" value="SANT"/>
    <property type="match status" value="2"/>
</dbReference>
<feature type="domain" description="SANT" evidence="5">
    <location>
        <begin position="196"/>
        <end position="251"/>
    </location>
</feature>
<keyword evidence="1" id="KW-0677">Repeat</keyword>
<feature type="domain" description="HTH myb-type" evidence="6">
    <location>
        <begin position="251"/>
        <end position="299"/>
    </location>
</feature>
<protein>
    <submittedName>
        <fullName evidence="7">Transcription factor MYB44</fullName>
    </submittedName>
</protein>
<dbReference type="PROSITE" id="PS51293">
    <property type="entry name" value="SANT"/>
    <property type="match status" value="1"/>
</dbReference>
<feature type="compositionally biased region" description="Pro residues" evidence="3">
    <location>
        <begin position="50"/>
        <end position="62"/>
    </location>
</feature>
<dbReference type="Pfam" id="PF13921">
    <property type="entry name" value="Myb_DNA-bind_6"/>
    <property type="match status" value="1"/>
</dbReference>
<dbReference type="InterPro" id="IPR017884">
    <property type="entry name" value="SANT_dom"/>
</dbReference>
<dbReference type="STRING" id="448386.A0A2V3IP67"/>
<comment type="caution">
    <text evidence="7">The sequence shown here is derived from an EMBL/GenBank/DDBJ whole genome shotgun (WGS) entry which is preliminary data.</text>
</comment>
<evidence type="ECO:0000259" key="6">
    <source>
        <dbReference type="PROSITE" id="PS51294"/>
    </source>
</evidence>
<gene>
    <name evidence="7" type="ORF">BWQ96_07367</name>
</gene>
<evidence type="ECO:0000256" key="2">
    <source>
        <dbReference type="ARBA" id="ARBA00023125"/>
    </source>
</evidence>
<feature type="compositionally biased region" description="Polar residues" evidence="3">
    <location>
        <begin position="153"/>
        <end position="167"/>
    </location>
</feature>
<dbReference type="PANTHER" id="PTHR45614">
    <property type="entry name" value="MYB PROTEIN-RELATED"/>
    <property type="match status" value="1"/>
</dbReference>
<feature type="compositionally biased region" description="Polar residues" evidence="3">
    <location>
        <begin position="67"/>
        <end position="78"/>
    </location>
</feature>